<keyword evidence="2" id="KW-0964">Secreted</keyword>
<dbReference type="FunFam" id="2.60.120.1000:FF:000008">
    <property type="entry name" value="collagen alpha-1(XXIV) chain isoform X1"/>
    <property type="match status" value="1"/>
</dbReference>
<dbReference type="Proteomes" id="UP000694567">
    <property type="component" value="Unplaced"/>
</dbReference>
<organism evidence="5 6">
    <name type="scientific">Bubo bubo</name>
    <name type="common">Eurasian eagle-owl</name>
    <name type="synonym">Strix bubo</name>
    <dbReference type="NCBI Taxonomy" id="30461"/>
    <lineage>
        <taxon>Eukaryota</taxon>
        <taxon>Metazoa</taxon>
        <taxon>Chordata</taxon>
        <taxon>Craniata</taxon>
        <taxon>Vertebrata</taxon>
        <taxon>Euteleostomi</taxon>
        <taxon>Archelosauria</taxon>
        <taxon>Archosauria</taxon>
        <taxon>Dinosauria</taxon>
        <taxon>Saurischia</taxon>
        <taxon>Theropoda</taxon>
        <taxon>Coelurosauria</taxon>
        <taxon>Aves</taxon>
        <taxon>Neognathae</taxon>
        <taxon>Neoaves</taxon>
        <taxon>Telluraves</taxon>
        <taxon>Strigiformes</taxon>
        <taxon>Strigidae</taxon>
        <taxon>Bubo</taxon>
    </lineage>
</organism>
<feature type="domain" description="Fibrillar collagen NC1" evidence="4">
    <location>
        <begin position="1"/>
        <end position="111"/>
    </location>
</feature>
<accession>A0A8C0EMV3</accession>
<dbReference type="Gene3D" id="2.60.120.1000">
    <property type="match status" value="1"/>
</dbReference>
<dbReference type="GO" id="GO:0005581">
    <property type="term" value="C:collagen trimer"/>
    <property type="evidence" value="ECO:0007669"/>
    <property type="project" value="UniProtKB-KW"/>
</dbReference>
<comment type="subcellular location">
    <subcellularLocation>
        <location evidence="1">Secreted</location>
    </subcellularLocation>
</comment>
<dbReference type="GO" id="GO:0005576">
    <property type="term" value="C:extracellular region"/>
    <property type="evidence" value="ECO:0007669"/>
    <property type="project" value="UniProtKB-SubCell"/>
</dbReference>
<dbReference type="Ensembl" id="ENSBOBT00000006775.1">
    <property type="protein sequence ID" value="ENSBOBP00000006604.1"/>
    <property type="gene ID" value="ENSBOBG00000004344.1"/>
</dbReference>
<keyword evidence="3" id="KW-0176">Collagen</keyword>
<sequence>MNFLHLLSSEATHSITVHCLNTPMWGLNKAGGQKTSVSFKGWNGQIFKADTLLEPKVLMDECMIEDGSWRKTQFFFHTQDTNQLPVVQVNALPHLKPGQQHFIESGSVCFL</sequence>
<evidence type="ECO:0000256" key="2">
    <source>
        <dbReference type="ARBA" id="ARBA00022525"/>
    </source>
</evidence>
<evidence type="ECO:0000313" key="5">
    <source>
        <dbReference type="Ensembl" id="ENSBOBP00000006604.1"/>
    </source>
</evidence>
<protein>
    <recommendedName>
        <fullName evidence="4">Fibrillar collagen NC1 domain-containing protein</fullName>
    </recommendedName>
</protein>
<reference evidence="5" key="2">
    <citation type="submission" date="2025-09" db="UniProtKB">
        <authorList>
            <consortium name="Ensembl"/>
        </authorList>
    </citation>
    <scope>IDENTIFICATION</scope>
</reference>
<name>A0A8C0EMV3_BUBBB</name>
<dbReference type="AlphaFoldDB" id="A0A8C0EMV3"/>
<keyword evidence="6" id="KW-1185">Reference proteome</keyword>
<evidence type="ECO:0000256" key="3">
    <source>
        <dbReference type="ARBA" id="ARBA00023119"/>
    </source>
</evidence>
<evidence type="ECO:0000256" key="1">
    <source>
        <dbReference type="ARBA" id="ARBA00004613"/>
    </source>
</evidence>
<evidence type="ECO:0000259" key="4">
    <source>
        <dbReference type="PROSITE" id="PS51461"/>
    </source>
</evidence>
<dbReference type="InterPro" id="IPR000885">
    <property type="entry name" value="Fib_collagen_C"/>
</dbReference>
<evidence type="ECO:0000313" key="6">
    <source>
        <dbReference type="Proteomes" id="UP000694567"/>
    </source>
</evidence>
<reference evidence="5" key="1">
    <citation type="submission" date="2025-08" db="UniProtKB">
        <authorList>
            <consortium name="Ensembl"/>
        </authorList>
    </citation>
    <scope>IDENTIFICATION</scope>
</reference>
<proteinExistence type="predicted"/>
<dbReference type="PROSITE" id="PS51461">
    <property type="entry name" value="NC1_FIB"/>
    <property type="match status" value="1"/>
</dbReference>
<dbReference type="GO" id="GO:0005201">
    <property type="term" value="F:extracellular matrix structural constituent"/>
    <property type="evidence" value="ECO:0007669"/>
    <property type="project" value="InterPro"/>
</dbReference>
<dbReference type="Pfam" id="PF01410">
    <property type="entry name" value="COLFI"/>
    <property type="match status" value="1"/>
</dbReference>